<dbReference type="CDD" id="cd17732">
    <property type="entry name" value="BRCT_Ect2_rpt2"/>
    <property type="match status" value="1"/>
</dbReference>
<dbReference type="SUPFAM" id="SSF52113">
    <property type="entry name" value="BRCT domain"/>
    <property type="match status" value="1"/>
</dbReference>
<proteinExistence type="predicted"/>
<dbReference type="GO" id="GO:2000431">
    <property type="term" value="P:regulation of cytokinesis, actomyosin contractile ring assembly"/>
    <property type="evidence" value="ECO:0007669"/>
    <property type="project" value="InterPro"/>
</dbReference>
<dbReference type="PANTHER" id="PTHR16777">
    <property type="entry name" value="PROTEIN ECT2"/>
    <property type="match status" value="1"/>
</dbReference>
<comment type="caution">
    <text evidence="2">The sequence shown here is derived from an EMBL/GenBank/DDBJ whole genome shotgun (WGS) entry which is preliminary data.</text>
</comment>
<dbReference type="GO" id="GO:0005096">
    <property type="term" value="F:GTPase activator activity"/>
    <property type="evidence" value="ECO:0007669"/>
    <property type="project" value="InterPro"/>
</dbReference>
<dbReference type="InterPro" id="IPR026817">
    <property type="entry name" value="Ect2"/>
</dbReference>
<dbReference type="GO" id="GO:0000281">
    <property type="term" value="P:mitotic cytokinesis"/>
    <property type="evidence" value="ECO:0007669"/>
    <property type="project" value="TreeGrafter"/>
</dbReference>
<dbReference type="PANTHER" id="PTHR16777:SF2">
    <property type="entry name" value="PROTEIN ECT2"/>
    <property type="match status" value="1"/>
</dbReference>
<dbReference type="GO" id="GO:0005085">
    <property type="term" value="F:guanyl-nucleotide exchange factor activity"/>
    <property type="evidence" value="ECO:0007669"/>
    <property type="project" value="InterPro"/>
</dbReference>
<evidence type="ECO:0000313" key="3">
    <source>
        <dbReference type="Proteomes" id="UP000828390"/>
    </source>
</evidence>
<gene>
    <name evidence="2" type="ORF">DPMN_136508</name>
</gene>
<dbReference type="Gene3D" id="3.40.50.10190">
    <property type="entry name" value="BRCT domain"/>
    <property type="match status" value="1"/>
</dbReference>
<evidence type="ECO:0000313" key="2">
    <source>
        <dbReference type="EMBL" id="KAH3808157.1"/>
    </source>
</evidence>
<organism evidence="2 3">
    <name type="scientific">Dreissena polymorpha</name>
    <name type="common">Zebra mussel</name>
    <name type="synonym">Mytilus polymorpha</name>
    <dbReference type="NCBI Taxonomy" id="45954"/>
    <lineage>
        <taxon>Eukaryota</taxon>
        <taxon>Metazoa</taxon>
        <taxon>Spiralia</taxon>
        <taxon>Lophotrochozoa</taxon>
        <taxon>Mollusca</taxon>
        <taxon>Bivalvia</taxon>
        <taxon>Autobranchia</taxon>
        <taxon>Heteroconchia</taxon>
        <taxon>Euheterodonta</taxon>
        <taxon>Imparidentia</taxon>
        <taxon>Neoheterodontei</taxon>
        <taxon>Myida</taxon>
        <taxon>Dreissenoidea</taxon>
        <taxon>Dreissenidae</taxon>
        <taxon>Dreissena</taxon>
    </lineage>
</organism>
<dbReference type="Proteomes" id="UP000828390">
    <property type="component" value="Unassembled WGS sequence"/>
</dbReference>
<reference evidence="2" key="1">
    <citation type="journal article" date="2019" name="bioRxiv">
        <title>The Genome of the Zebra Mussel, Dreissena polymorpha: A Resource for Invasive Species Research.</title>
        <authorList>
            <person name="McCartney M.A."/>
            <person name="Auch B."/>
            <person name="Kono T."/>
            <person name="Mallez S."/>
            <person name="Zhang Y."/>
            <person name="Obille A."/>
            <person name="Becker A."/>
            <person name="Abrahante J.E."/>
            <person name="Garbe J."/>
            <person name="Badalamenti J.P."/>
            <person name="Herman A."/>
            <person name="Mangelson H."/>
            <person name="Liachko I."/>
            <person name="Sullivan S."/>
            <person name="Sone E.D."/>
            <person name="Koren S."/>
            <person name="Silverstein K.A.T."/>
            <person name="Beckman K.B."/>
            <person name="Gohl D.M."/>
        </authorList>
    </citation>
    <scope>NUCLEOTIDE SEQUENCE</scope>
    <source>
        <strain evidence="2">Duluth1</strain>
        <tissue evidence="2">Whole animal</tissue>
    </source>
</reference>
<evidence type="ECO:0000259" key="1">
    <source>
        <dbReference type="PROSITE" id="PS50172"/>
    </source>
</evidence>
<dbReference type="EMBL" id="JAIWYP010000006">
    <property type="protein sequence ID" value="KAH3808157.1"/>
    <property type="molecule type" value="Genomic_DNA"/>
</dbReference>
<name>A0A9D4G5Z9_DREPO</name>
<keyword evidence="3" id="KW-1185">Reference proteome</keyword>
<dbReference type="AlphaFoldDB" id="A0A9D4G5Z9"/>
<dbReference type="Pfam" id="PF00533">
    <property type="entry name" value="BRCT"/>
    <property type="match status" value="1"/>
</dbReference>
<sequence length="240" mass="27345">MEVISEEECAVGLDKPIMSSDWLTRVWTERDKVDFRADDPCVMKYKVPPFYKRCLSFLGFSHEEQNHMEEITIENGGTFANVGDKECSHLIVDEALKDLPDNISLPKHVVKGEWFWACIQMEARAAEKFYTFQKGEAVQNLFTPVSTMAGSKTRKRKRLKENIAQLVSDDELESPLYNKRRSGSIDGIISPNSFLDASNTPDISDINISKLRKQYLIALTPFVKVIFVSNDWMVLSVLSP</sequence>
<feature type="domain" description="BRCT" evidence="1">
    <location>
        <begin position="45"/>
        <end position="132"/>
    </location>
</feature>
<dbReference type="GO" id="GO:0007399">
    <property type="term" value="P:nervous system development"/>
    <property type="evidence" value="ECO:0007669"/>
    <property type="project" value="TreeGrafter"/>
</dbReference>
<reference evidence="2" key="2">
    <citation type="submission" date="2020-11" db="EMBL/GenBank/DDBJ databases">
        <authorList>
            <person name="McCartney M.A."/>
            <person name="Auch B."/>
            <person name="Kono T."/>
            <person name="Mallez S."/>
            <person name="Becker A."/>
            <person name="Gohl D.M."/>
            <person name="Silverstein K.A.T."/>
            <person name="Koren S."/>
            <person name="Bechman K.B."/>
            <person name="Herman A."/>
            <person name="Abrahante J.E."/>
            <person name="Garbe J."/>
        </authorList>
    </citation>
    <scope>NUCLEOTIDE SEQUENCE</scope>
    <source>
        <strain evidence="2">Duluth1</strain>
        <tissue evidence="2">Whole animal</tissue>
    </source>
</reference>
<dbReference type="InterPro" id="IPR036420">
    <property type="entry name" value="BRCT_dom_sf"/>
</dbReference>
<dbReference type="PROSITE" id="PS50172">
    <property type="entry name" value="BRCT"/>
    <property type="match status" value="1"/>
</dbReference>
<dbReference type="GO" id="GO:0005634">
    <property type="term" value="C:nucleus"/>
    <property type="evidence" value="ECO:0007669"/>
    <property type="project" value="InterPro"/>
</dbReference>
<dbReference type="SMART" id="SM00292">
    <property type="entry name" value="BRCT"/>
    <property type="match status" value="1"/>
</dbReference>
<accession>A0A9D4G5Z9</accession>
<dbReference type="InterPro" id="IPR001357">
    <property type="entry name" value="BRCT_dom"/>
</dbReference>
<protein>
    <recommendedName>
        <fullName evidence="1">BRCT domain-containing protein</fullName>
    </recommendedName>
</protein>
<dbReference type="GO" id="GO:0005938">
    <property type="term" value="C:cell cortex"/>
    <property type="evidence" value="ECO:0007669"/>
    <property type="project" value="TreeGrafter"/>
</dbReference>